<organism evidence="8">
    <name type="scientific">viral metagenome</name>
    <dbReference type="NCBI Taxonomy" id="1070528"/>
    <lineage>
        <taxon>unclassified sequences</taxon>
        <taxon>metagenomes</taxon>
        <taxon>organismal metagenomes</taxon>
    </lineage>
</organism>
<feature type="compositionally biased region" description="Basic and acidic residues" evidence="7">
    <location>
        <begin position="194"/>
        <end position="212"/>
    </location>
</feature>
<evidence type="ECO:0000256" key="4">
    <source>
        <dbReference type="ARBA" id="ARBA00023125"/>
    </source>
</evidence>
<dbReference type="AlphaFoldDB" id="A0A6H1ZQP9"/>
<evidence type="ECO:0008006" key="10">
    <source>
        <dbReference type="Google" id="ProtNLM"/>
    </source>
</evidence>
<keyword evidence="6" id="KW-0234">DNA repair</keyword>
<keyword evidence="2" id="KW-0227">DNA damage</keyword>
<keyword evidence="3" id="KW-0809">Transit peptide</keyword>
<evidence type="ECO:0000256" key="7">
    <source>
        <dbReference type="SAM" id="MobiDB-lite"/>
    </source>
</evidence>
<evidence type="ECO:0000313" key="9">
    <source>
        <dbReference type="EMBL" id="QJH99677.1"/>
    </source>
</evidence>
<evidence type="ECO:0000256" key="2">
    <source>
        <dbReference type="ARBA" id="ARBA00022763"/>
    </source>
</evidence>
<dbReference type="GO" id="GO:0000725">
    <property type="term" value="P:recombinational repair"/>
    <property type="evidence" value="ECO:0007669"/>
    <property type="project" value="TreeGrafter"/>
</dbReference>
<evidence type="ECO:0000256" key="6">
    <source>
        <dbReference type="ARBA" id="ARBA00023204"/>
    </source>
</evidence>
<dbReference type="Pfam" id="PF06420">
    <property type="entry name" value="Mgm101p"/>
    <property type="match status" value="1"/>
</dbReference>
<dbReference type="EMBL" id="MT144183">
    <property type="protein sequence ID" value="QJA50256.1"/>
    <property type="molecule type" value="Genomic_DNA"/>
</dbReference>
<proteinExistence type="predicted"/>
<dbReference type="EMBL" id="MT144802">
    <property type="protein sequence ID" value="QJH99677.1"/>
    <property type="molecule type" value="Genomic_DNA"/>
</dbReference>
<accession>A0A6H1ZQP9</accession>
<evidence type="ECO:0000256" key="1">
    <source>
        <dbReference type="ARBA" id="ARBA00004305"/>
    </source>
</evidence>
<dbReference type="GO" id="GO:0003697">
    <property type="term" value="F:single-stranded DNA binding"/>
    <property type="evidence" value="ECO:0007669"/>
    <property type="project" value="InterPro"/>
</dbReference>
<keyword evidence="5" id="KW-0496">Mitochondrion</keyword>
<dbReference type="GO" id="GO:0000262">
    <property type="term" value="C:mitochondrial chromosome"/>
    <property type="evidence" value="ECO:0007669"/>
    <property type="project" value="InterPro"/>
</dbReference>
<dbReference type="PANTHER" id="PTHR31404:SF0">
    <property type="entry name" value="MITOCHONDRIAL GENOME MAINTENANCE PROTEIN MGM101"/>
    <property type="match status" value="1"/>
</dbReference>
<sequence length="308" mass="35317">MTEQSIRQDDNSLLPSKVEIAVPKNGNRSTTKFDNEFDVGEMLATAGKLSLTEKQQAILFKSIKDEDIEIRPDGLVYAPWMEYATRLNEAFGGKWALIPNGMPKMVNNYIYWGHWLIIDGHLMGYAIGEQAYIPSNYTMTYGDAMEGAWSNALMRNCKHIGISLELWKPSFVRAWKEKWAETYQHFNQKKNKTETLWRKKGSSEKQDEKENVQEDIGYTQQVEPEDKPAQPEKYKSHKSVYPATDKQKKMIFARLKGIGVISTEDMQNFALEKCGKTHSKDWTGEDIQTLVDAIERQTPDRQTGEGDS</sequence>
<name>A0A6H1ZQP9_9ZZZZ</name>
<evidence type="ECO:0000313" key="8">
    <source>
        <dbReference type="EMBL" id="QJA50256.1"/>
    </source>
</evidence>
<dbReference type="InterPro" id="IPR009446">
    <property type="entry name" value="Mgm101"/>
</dbReference>
<reference evidence="8" key="1">
    <citation type="submission" date="2020-03" db="EMBL/GenBank/DDBJ databases">
        <title>The deep terrestrial virosphere.</title>
        <authorList>
            <person name="Holmfeldt K."/>
            <person name="Nilsson E."/>
            <person name="Simone D."/>
            <person name="Lopez-Fernandez M."/>
            <person name="Wu X."/>
            <person name="de Brujin I."/>
            <person name="Lundin D."/>
            <person name="Andersson A."/>
            <person name="Bertilsson S."/>
            <person name="Dopson M."/>
        </authorList>
    </citation>
    <scope>NUCLEOTIDE SEQUENCE</scope>
    <source>
        <strain evidence="8">TM448A01654</strain>
        <strain evidence="9">TM448B01645</strain>
    </source>
</reference>
<dbReference type="GO" id="GO:0036297">
    <property type="term" value="P:interstrand cross-link repair"/>
    <property type="evidence" value="ECO:0007669"/>
    <property type="project" value="TreeGrafter"/>
</dbReference>
<feature type="compositionally biased region" description="Basic and acidic residues" evidence="7">
    <location>
        <begin position="224"/>
        <end position="234"/>
    </location>
</feature>
<evidence type="ECO:0000256" key="5">
    <source>
        <dbReference type="ARBA" id="ARBA00023128"/>
    </source>
</evidence>
<feature type="region of interest" description="Disordered" evidence="7">
    <location>
        <begin position="194"/>
        <end position="240"/>
    </location>
</feature>
<protein>
    <recommendedName>
        <fullName evidence="10">DNA recombination protein</fullName>
    </recommendedName>
</protein>
<comment type="subcellular location">
    <subcellularLocation>
        <location evidence="1">Mitochondrion matrix</location>
    </subcellularLocation>
</comment>
<gene>
    <name evidence="8" type="ORF">TM448A01654_0016</name>
    <name evidence="9" type="ORF">TM448B01645_0012</name>
</gene>
<keyword evidence="4" id="KW-0238">DNA-binding</keyword>
<evidence type="ECO:0000256" key="3">
    <source>
        <dbReference type="ARBA" id="ARBA00022946"/>
    </source>
</evidence>
<dbReference type="PANTHER" id="PTHR31404">
    <property type="entry name" value="MITOCHONDRIAL GENOME MAINTENANCE PROTEIN MGM101"/>
    <property type="match status" value="1"/>
</dbReference>